<dbReference type="Gene3D" id="6.10.340.10">
    <property type="match status" value="1"/>
</dbReference>
<evidence type="ECO:0000256" key="3">
    <source>
        <dbReference type="ARBA" id="ARBA00022692"/>
    </source>
</evidence>
<feature type="domain" description="HAMP" evidence="7">
    <location>
        <begin position="316"/>
        <end position="368"/>
    </location>
</feature>
<dbReference type="NCBIfam" id="TIGR00254">
    <property type="entry name" value="GGDEF"/>
    <property type="match status" value="1"/>
</dbReference>
<sequence>MSLNLRTVFSGAFAVIIIMLTALLSYIIGNESTKTVEVSIGSTLTEVAEQMSEKLDHFMWSRSGEVEVLSKLNAFQEPVDKTEVSVLLNQLKQSMPVFTWVGYLDTHGEVVASTDNILLGQNISQRPVFQEGIKDKFIGDVHDAVLLAKLLPNPSGEPLQFVDVSVPIYGKQGQKNGVLAAHFSWEWSREVERSILAPLEERMKGVEVFVVSKKDDTTLVGPKKMVGHQMTGESLQHVRKGENSWLVEKDASGSSYLTGYAYGDGYMDYPGLGWSVIIRQPADIAFASVRQLERFIIIVGMVTAALFGVLGWFVARWIVRPLNHIAITADRLAAGEEAEIPESHRYKEVNTLSSSLKNLVNNLTRTETALGFMSDIAHHDVLTGLPNRMALNDFLVHAVSRAKQKGTTLSFLYLDLDGFKKVNDTLGHAAGDRLLQEVACRLQECTRDNEIVARLGGDEFVVVLHTSVSKPMQEAEVVAKRIINTINQPFHLEEGVNVGCSIGAAVWSVGSGQDTRETMRLADEALYISKRTGKNRITFEANS</sequence>
<dbReference type="InterPro" id="IPR033479">
    <property type="entry name" value="dCache_1"/>
</dbReference>
<dbReference type="AlphaFoldDB" id="A0A850EV26"/>
<dbReference type="Proteomes" id="UP000564806">
    <property type="component" value="Unassembled WGS sequence"/>
</dbReference>
<dbReference type="Pfam" id="PF00990">
    <property type="entry name" value="GGDEF"/>
    <property type="match status" value="1"/>
</dbReference>
<dbReference type="InterPro" id="IPR029787">
    <property type="entry name" value="Nucleotide_cyclase"/>
</dbReference>
<evidence type="ECO:0000313" key="10">
    <source>
        <dbReference type="Proteomes" id="UP000564806"/>
    </source>
</evidence>
<dbReference type="PROSITE" id="PS50885">
    <property type="entry name" value="HAMP"/>
    <property type="match status" value="1"/>
</dbReference>
<keyword evidence="2" id="KW-1003">Cell membrane</keyword>
<dbReference type="InterPro" id="IPR003660">
    <property type="entry name" value="HAMP_dom"/>
</dbReference>
<dbReference type="FunFam" id="3.30.70.270:FF:000001">
    <property type="entry name" value="Diguanylate cyclase domain protein"/>
    <property type="match status" value="1"/>
</dbReference>
<organism evidence="9 10">
    <name type="scientific">Paenibacillus agri</name>
    <dbReference type="NCBI Taxonomy" id="2744309"/>
    <lineage>
        <taxon>Bacteria</taxon>
        <taxon>Bacillati</taxon>
        <taxon>Bacillota</taxon>
        <taxon>Bacilli</taxon>
        <taxon>Bacillales</taxon>
        <taxon>Paenibacillaceae</taxon>
        <taxon>Paenibacillus</taxon>
    </lineage>
</organism>
<dbReference type="InterPro" id="IPR000160">
    <property type="entry name" value="GGDEF_dom"/>
</dbReference>
<dbReference type="SUPFAM" id="SSF55073">
    <property type="entry name" value="Nucleotide cyclase"/>
    <property type="match status" value="1"/>
</dbReference>
<dbReference type="Pfam" id="PF02743">
    <property type="entry name" value="dCache_1"/>
    <property type="match status" value="1"/>
</dbReference>
<evidence type="ECO:0000259" key="8">
    <source>
        <dbReference type="PROSITE" id="PS50887"/>
    </source>
</evidence>
<dbReference type="SMART" id="SM00267">
    <property type="entry name" value="GGDEF"/>
    <property type="match status" value="1"/>
</dbReference>
<evidence type="ECO:0000256" key="6">
    <source>
        <dbReference type="SAM" id="Phobius"/>
    </source>
</evidence>
<evidence type="ECO:0000256" key="2">
    <source>
        <dbReference type="ARBA" id="ARBA00022475"/>
    </source>
</evidence>
<evidence type="ECO:0000259" key="7">
    <source>
        <dbReference type="PROSITE" id="PS50885"/>
    </source>
</evidence>
<feature type="transmembrane region" description="Helical" evidence="6">
    <location>
        <begin position="295"/>
        <end position="315"/>
    </location>
</feature>
<dbReference type="InterPro" id="IPR052163">
    <property type="entry name" value="DGC-Regulatory_Protein"/>
</dbReference>
<comment type="subcellular location">
    <subcellularLocation>
        <location evidence="1">Cell membrane</location>
        <topology evidence="1">Multi-pass membrane protein</topology>
    </subcellularLocation>
</comment>
<dbReference type="GO" id="GO:0007165">
    <property type="term" value="P:signal transduction"/>
    <property type="evidence" value="ECO:0007669"/>
    <property type="project" value="InterPro"/>
</dbReference>
<feature type="transmembrane region" description="Helical" evidence="6">
    <location>
        <begin position="7"/>
        <end position="28"/>
    </location>
</feature>
<evidence type="ECO:0000313" key="9">
    <source>
        <dbReference type="EMBL" id="NUU64466.1"/>
    </source>
</evidence>
<dbReference type="InterPro" id="IPR043128">
    <property type="entry name" value="Rev_trsase/Diguanyl_cyclase"/>
</dbReference>
<dbReference type="SUPFAM" id="SSF158472">
    <property type="entry name" value="HAMP domain-like"/>
    <property type="match status" value="1"/>
</dbReference>
<name>A0A850EV26_9BACL</name>
<dbReference type="RefSeq" id="WP_175374769.1">
    <property type="nucleotide sequence ID" value="NZ_JABWCS010000221.1"/>
</dbReference>
<gene>
    <name evidence="9" type="ORF">HPT30_29335</name>
</gene>
<dbReference type="PANTHER" id="PTHR46663">
    <property type="entry name" value="DIGUANYLATE CYCLASE DGCT-RELATED"/>
    <property type="match status" value="1"/>
</dbReference>
<dbReference type="Gene3D" id="3.30.70.270">
    <property type="match status" value="1"/>
</dbReference>
<feature type="domain" description="GGDEF" evidence="8">
    <location>
        <begin position="407"/>
        <end position="542"/>
    </location>
</feature>
<keyword evidence="10" id="KW-1185">Reference proteome</keyword>
<dbReference type="EMBL" id="JABWCS010000221">
    <property type="protein sequence ID" value="NUU64466.1"/>
    <property type="molecule type" value="Genomic_DNA"/>
</dbReference>
<evidence type="ECO:0000256" key="5">
    <source>
        <dbReference type="ARBA" id="ARBA00023136"/>
    </source>
</evidence>
<accession>A0A850EV26</accession>
<comment type="caution">
    <text evidence="9">The sequence shown here is derived from an EMBL/GenBank/DDBJ whole genome shotgun (WGS) entry which is preliminary data.</text>
</comment>
<dbReference type="PANTHER" id="PTHR46663:SF2">
    <property type="entry name" value="GGDEF DOMAIN-CONTAINING PROTEIN"/>
    <property type="match status" value="1"/>
</dbReference>
<keyword evidence="3 6" id="KW-0812">Transmembrane</keyword>
<proteinExistence type="predicted"/>
<dbReference type="GO" id="GO:0005886">
    <property type="term" value="C:plasma membrane"/>
    <property type="evidence" value="ECO:0007669"/>
    <property type="project" value="UniProtKB-SubCell"/>
</dbReference>
<evidence type="ECO:0000256" key="1">
    <source>
        <dbReference type="ARBA" id="ARBA00004651"/>
    </source>
</evidence>
<keyword evidence="4 6" id="KW-1133">Transmembrane helix</keyword>
<reference evidence="9" key="1">
    <citation type="submission" date="2020-06" db="EMBL/GenBank/DDBJ databases">
        <title>Paenibacillus sp. nov., isolated from soil.</title>
        <authorList>
            <person name="Seo Y.L."/>
        </authorList>
    </citation>
    <scope>NUCLEOTIDE SEQUENCE [LARGE SCALE GENOMIC DNA]</scope>
    <source>
        <strain evidence="9">JW14</strain>
    </source>
</reference>
<dbReference type="Pfam" id="PF00672">
    <property type="entry name" value="HAMP"/>
    <property type="match status" value="1"/>
</dbReference>
<dbReference type="PROSITE" id="PS50887">
    <property type="entry name" value="GGDEF"/>
    <property type="match status" value="1"/>
</dbReference>
<dbReference type="CDD" id="cd01949">
    <property type="entry name" value="GGDEF"/>
    <property type="match status" value="1"/>
</dbReference>
<evidence type="ECO:0000256" key="4">
    <source>
        <dbReference type="ARBA" id="ARBA00022989"/>
    </source>
</evidence>
<dbReference type="Gene3D" id="3.30.450.20">
    <property type="entry name" value="PAS domain"/>
    <property type="match status" value="1"/>
</dbReference>
<keyword evidence="5 6" id="KW-0472">Membrane</keyword>
<protein>
    <submittedName>
        <fullName evidence="9">GGDEF domain-containing protein</fullName>
    </submittedName>
</protein>